<reference evidence="1 2" key="1">
    <citation type="submission" date="2016-07" db="EMBL/GenBank/DDBJ databases">
        <title>Draft genome of the white-rot fungus Obba rivulosa 3A-2.</title>
        <authorList>
            <consortium name="DOE Joint Genome Institute"/>
            <person name="Miettinen O."/>
            <person name="Riley R."/>
            <person name="Acob R."/>
            <person name="Barry K."/>
            <person name="Cullen D."/>
            <person name="De Vries R."/>
            <person name="Hainaut M."/>
            <person name="Hatakka A."/>
            <person name="Henrissat B."/>
            <person name="Hilden K."/>
            <person name="Kuo R."/>
            <person name="Labutti K."/>
            <person name="Lipzen A."/>
            <person name="Makela M.R."/>
            <person name="Sandor L."/>
            <person name="Spatafora J.W."/>
            <person name="Grigoriev I.V."/>
            <person name="Hibbett D.S."/>
        </authorList>
    </citation>
    <scope>NUCLEOTIDE SEQUENCE [LARGE SCALE GENOMIC DNA]</scope>
    <source>
        <strain evidence="1 2">3A-2</strain>
    </source>
</reference>
<gene>
    <name evidence="1" type="ORF">OBBRIDRAFT_74281</name>
</gene>
<organism evidence="1 2">
    <name type="scientific">Obba rivulosa</name>
    <dbReference type="NCBI Taxonomy" id="1052685"/>
    <lineage>
        <taxon>Eukaryota</taxon>
        <taxon>Fungi</taxon>
        <taxon>Dikarya</taxon>
        <taxon>Basidiomycota</taxon>
        <taxon>Agaricomycotina</taxon>
        <taxon>Agaricomycetes</taxon>
        <taxon>Polyporales</taxon>
        <taxon>Gelatoporiaceae</taxon>
        <taxon>Obba</taxon>
    </lineage>
</organism>
<dbReference type="AlphaFoldDB" id="A0A8E2J4N2"/>
<dbReference type="Proteomes" id="UP000250043">
    <property type="component" value="Unassembled WGS sequence"/>
</dbReference>
<evidence type="ECO:0000313" key="2">
    <source>
        <dbReference type="Proteomes" id="UP000250043"/>
    </source>
</evidence>
<accession>A0A8E2J4N2</accession>
<protein>
    <submittedName>
        <fullName evidence="1">Uncharacterized protein</fullName>
    </submittedName>
</protein>
<sequence>MSVPGRRDSQLASTYVNTYNRLLQGFAPDQINPNGDPTTFWSSLLQRDVDREYLMSRLNAISKDECLGHLKVRRAVYVLRPITQISHRRSSSPS</sequence>
<evidence type="ECO:0000313" key="1">
    <source>
        <dbReference type="EMBL" id="OCH94682.1"/>
    </source>
</evidence>
<proteinExistence type="predicted"/>
<keyword evidence="2" id="KW-1185">Reference proteome</keyword>
<dbReference type="EMBL" id="KV722341">
    <property type="protein sequence ID" value="OCH94682.1"/>
    <property type="molecule type" value="Genomic_DNA"/>
</dbReference>
<name>A0A8E2J4N2_9APHY</name>